<sequence>MTTAAPDPNRMARRCCSGGSVRAASAMTTALSPESKMLMPMTSNRPIQKAELESMSMTESRPARRRVQASEMSIAQQRFSNAHKDRLIVFLWPHAVAAKQKGKVPVTETLPLTLPSAPNRAKISEKACRNCGSGIRRWLRSWIRFWNSHTCPRPPPEAHRPLRPHSAARGARPHSRAGCCR</sequence>
<organism evidence="2">
    <name type="scientific">bioreactor metagenome</name>
    <dbReference type="NCBI Taxonomy" id="1076179"/>
    <lineage>
        <taxon>unclassified sequences</taxon>
        <taxon>metagenomes</taxon>
        <taxon>ecological metagenomes</taxon>
    </lineage>
</organism>
<evidence type="ECO:0000313" key="2">
    <source>
        <dbReference type="EMBL" id="MPM94960.1"/>
    </source>
</evidence>
<reference evidence="2" key="1">
    <citation type="submission" date="2019-08" db="EMBL/GenBank/DDBJ databases">
        <authorList>
            <person name="Kucharzyk K."/>
            <person name="Murdoch R.W."/>
            <person name="Higgins S."/>
            <person name="Loffler F."/>
        </authorList>
    </citation>
    <scope>NUCLEOTIDE SEQUENCE</scope>
</reference>
<proteinExistence type="predicted"/>
<name>A0A645DZK7_9ZZZZ</name>
<gene>
    <name evidence="2" type="ORF">SDC9_142109</name>
</gene>
<dbReference type="AlphaFoldDB" id="A0A645DZK7"/>
<dbReference type="EMBL" id="VSSQ01041507">
    <property type="protein sequence ID" value="MPM94960.1"/>
    <property type="molecule type" value="Genomic_DNA"/>
</dbReference>
<comment type="caution">
    <text evidence="2">The sequence shown here is derived from an EMBL/GenBank/DDBJ whole genome shotgun (WGS) entry which is preliminary data.</text>
</comment>
<evidence type="ECO:0000256" key="1">
    <source>
        <dbReference type="SAM" id="MobiDB-lite"/>
    </source>
</evidence>
<feature type="region of interest" description="Disordered" evidence="1">
    <location>
        <begin position="153"/>
        <end position="181"/>
    </location>
</feature>
<protein>
    <submittedName>
        <fullName evidence="2">Uncharacterized protein</fullName>
    </submittedName>
</protein>
<accession>A0A645DZK7</accession>